<organism evidence="2 3">
    <name type="scientific">Romanomermis culicivorax</name>
    <name type="common">Nematode worm</name>
    <dbReference type="NCBI Taxonomy" id="13658"/>
    <lineage>
        <taxon>Eukaryota</taxon>
        <taxon>Metazoa</taxon>
        <taxon>Ecdysozoa</taxon>
        <taxon>Nematoda</taxon>
        <taxon>Enoplea</taxon>
        <taxon>Dorylaimia</taxon>
        <taxon>Mermithida</taxon>
        <taxon>Mermithoidea</taxon>
        <taxon>Mermithidae</taxon>
        <taxon>Romanomermis</taxon>
    </lineage>
</organism>
<dbReference type="AlphaFoldDB" id="A0A915KKP6"/>
<dbReference type="Proteomes" id="UP000887565">
    <property type="component" value="Unplaced"/>
</dbReference>
<keyword evidence="2" id="KW-1185">Reference proteome</keyword>
<evidence type="ECO:0000313" key="2">
    <source>
        <dbReference type="Proteomes" id="UP000887565"/>
    </source>
</evidence>
<proteinExistence type="predicted"/>
<dbReference type="WBParaSite" id="nRc.2.0.1.t38598-RA">
    <property type="protein sequence ID" value="nRc.2.0.1.t38598-RA"/>
    <property type="gene ID" value="nRc.2.0.1.g38598"/>
</dbReference>
<feature type="region of interest" description="Disordered" evidence="1">
    <location>
        <begin position="1"/>
        <end position="60"/>
    </location>
</feature>
<accession>A0A915KKP6</accession>
<feature type="compositionally biased region" description="Basic and acidic residues" evidence="1">
    <location>
        <begin position="1"/>
        <end position="13"/>
    </location>
</feature>
<evidence type="ECO:0000313" key="3">
    <source>
        <dbReference type="WBParaSite" id="nRc.2.0.1.t38598-RA"/>
    </source>
</evidence>
<feature type="compositionally biased region" description="Basic and acidic residues" evidence="1">
    <location>
        <begin position="29"/>
        <end position="44"/>
    </location>
</feature>
<reference evidence="3" key="1">
    <citation type="submission" date="2022-11" db="UniProtKB">
        <authorList>
            <consortium name="WormBaseParasite"/>
        </authorList>
    </citation>
    <scope>IDENTIFICATION</scope>
</reference>
<evidence type="ECO:0000256" key="1">
    <source>
        <dbReference type="SAM" id="MobiDB-lite"/>
    </source>
</evidence>
<protein>
    <submittedName>
        <fullName evidence="3">Uncharacterized protein</fullName>
    </submittedName>
</protein>
<name>A0A915KKP6_ROMCU</name>
<sequence length="297" mass="34153">MEKNYHADQSDRHYRGKRNSTLFGGYTEDELKAKKERINTRETASEDDDDESGEINVVDTSDNEAEFSLKRRLELQFLSSASPVSFQCSNLVHKPVIKSNSLDEEVVDEDDNARQKLKLSNRYSFESPLDLSYKNNSGKDGVFYFKNNDDRNRKSQSLNNPGDAKLIISDLTINNDHEVCTSQQMVRRSVIKSLDQDQSFSNVEEHFRRSLGRHAFAAFSQPKGDYCGMIHGDYSGKICLIHHDKLKIISLGRWAMRGRRSTTVLLIERKLLIIFKVDTITSISSRDFSFNLFLLYK</sequence>